<keyword evidence="1" id="KW-0472">Membrane</keyword>
<protein>
    <submittedName>
        <fullName evidence="2">Uncharacterized protein</fullName>
    </submittedName>
</protein>
<organism evidence="2 3">
    <name type="scientific">Gossypium darwinii</name>
    <name type="common">Darwin's cotton</name>
    <name type="synonym">Gossypium barbadense var. darwinii</name>
    <dbReference type="NCBI Taxonomy" id="34276"/>
    <lineage>
        <taxon>Eukaryota</taxon>
        <taxon>Viridiplantae</taxon>
        <taxon>Streptophyta</taxon>
        <taxon>Embryophyta</taxon>
        <taxon>Tracheophyta</taxon>
        <taxon>Spermatophyta</taxon>
        <taxon>Magnoliopsida</taxon>
        <taxon>eudicotyledons</taxon>
        <taxon>Gunneridae</taxon>
        <taxon>Pentapetalae</taxon>
        <taxon>rosids</taxon>
        <taxon>malvids</taxon>
        <taxon>Malvales</taxon>
        <taxon>Malvaceae</taxon>
        <taxon>Malvoideae</taxon>
        <taxon>Gossypium</taxon>
    </lineage>
</organism>
<sequence>MKTVVESKMASSLPFSAAIRPTFKHYNRPQASQITAQSCRDEGTSNNNVDANLGVLRERIEQIKMKKKLERCYECKLYGWSYGSRYKYKVKREMEISQLFEVVSLGASTLAFTFLTATLCLSLVSLFVHLIYGF</sequence>
<dbReference type="PANTHER" id="PTHR38225">
    <property type="entry name" value="PROTEIN, PUTATIVE-RELATED"/>
    <property type="match status" value="1"/>
</dbReference>
<reference evidence="2 3" key="1">
    <citation type="submission" date="2019-06" db="EMBL/GenBank/DDBJ databases">
        <title>WGS assembly of Gossypium darwinii.</title>
        <authorList>
            <person name="Chen Z.J."/>
            <person name="Sreedasyam A."/>
            <person name="Ando A."/>
            <person name="Song Q."/>
            <person name="De L."/>
            <person name="Hulse-Kemp A."/>
            <person name="Ding M."/>
            <person name="Ye W."/>
            <person name="Kirkbride R."/>
            <person name="Jenkins J."/>
            <person name="Plott C."/>
            <person name="Lovell J."/>
            <person name="Lin Y.-M."/>
            <person name="Vaughn R."/>
            <person name="Liu B."/>
            <person name="Li W."/>
            <person name="Simpson S."/>
            <person name="Scheffler B."/>
            <person name="Saski C."/>
            <person name="Grover C."/>
            <person name="Hu G."/>
            <person name="Conover J."/>
            <person name="Carlson J."/>
            <person name="Shu S."/>
            <person name="Boston L."/>
            <person name="Williams M."/>
            <person name="Peterson D."/>
            <person name="Mcgee K."/>
            <person name="Jones D."/>
            <person name="Wendel J."/>
            <person name="Stelly D."/>
            <person name="Grimwood J."/>
            <person name="Schmutz J."/>
        </authorList>
    </citation>
    <scope>NUCLEOTIDE SEQUENCE [LARGE SCALE GENOMIC DNA]</scope>
    <source>
        <strain evidence="2">1808015.09</strain>
    </source>
</reference>
<dbReference type="Proteomes" id="UP000323506">
    <property type="component" value="Chromosome D07"/>
</dbReference>
<accession>A0A5D2C390</accession>
<proteinExistence type="predicted"/>
<dbReference type="EMBL" id="CM017707">
    <property type="protein sequence ID" value="TYG62266.1"/>
    <property type="molecule type" value="Genomic_DNA"/>
</dbReference>
<evidence type="ECO:0000313" key="2">
    <source>
        <dbReference type="EMBL" id="TYG62266.1"/>
    </source>
</evidence>
<evidence type="ECO:0000256" key="1">
    <source>
        <dbReference type="SAM" id="Phobius"/>
    </source>
</evidence>
<keyword evidence="1" id="KW-0812">Transmembrane</keyword>
<dbReference type="AlphaFoldDB" id="A0A5D2C390"/>
<evidence type="ECO:0000313" key="3">
    <source>
        <dbReference type="Proteomes" id="UP000323506"/>
    </source>
</evidence>
<dbReference type="PANTHER" id="PTHR38225:SF4">
    <property type="entry name" value="PROTEIN, PUTATIVE-RELATED"/>
    <property type="match status" value="1"/>
</dbReference>
<gene>
    <name evidence="2" type="ORF">ES288_D07G214800v1</name>
</gene>
<name>A0A5D2C390_GOSDA</name>
<keyword evidence="1" id="KW-1133">Transmembrane helix</keyword>
<keyword evidence="3" id="KW-1185">Reference proteome</keyword>
<feature type="transmembrane region" description="Helical" evidence="1">
    <location>
        <begin position="99"/>
        <end position="132"/>
    </location>
</feature>